<name>A0A5C6T545_FUSOC</name>
<protein>
    <submittedName>
        <fullName evidence="1">Uncharacterized protein</fullName>
    </submittedName>
</protein>
<accession>A0A5C6T545</accession>
<reference evidence="1 2" key="1">
    <citation type="submission" date="2019-07" db="EMBL/GenBank/DDBJ databases">
        <title>The First High-Quality Draft Genome Sequence of the Causal Agent of the Current Panama Disease Epidemic.</title>
        <authorList>
            <person name="Warmington R.J."/>
            <person name="Kay W."/>
            <person name="Jeffries A."/>
            <person name="Bebber D."/>
            <person name="Moore K."/>
            <person name="Studholme D.J."/>
        </authorList>
    </citation>
    <scope>NUCLEOTIDE SEQUENCE [LARGE SCALE GENOMIC DNA]</scope>
    <source>
        <strain evidence="1 2">TR4</strain>
    </source>
</reference>
<dbReference type="Proteomes" id="UP000321331">
    <property type="component" value="Unassembled WGS sequence"/>
</dbReference>
<gene>
    <name evidence="1" type="ORF">FocTR4_00000299</name>
</gene>
<dbReference type="AlphaFoldDB" id="A0A5C6T545"/>
<evidence type="ECO:0000313" key="2">
    <source>
        <dbReference type="Proteomes" id="UP000321331"/>
    </source>
</evidence>
<sequence length="298" mass="33782">MYGTITELMETAVTLPENISDVQRDKKLKAIQTRSDDRLTMCSNEIPGILDCINDCLTEDGPRSFPRQAVQKAFDKSDDFVSYYQKGKTSMLSYGVVVVKGISLLQMAYDAPNVDFSEGTLTIRRQKDKLDGQERLFKAVVGDNTVRLVECALLRPSSTRVTLLSNEGFGTGPKRPSIGDVTSLSIFTGNRIPIHRRSEDPDIDKMRSMWNMPFGCGFDAHLRHAVRFVYFSSGRYRYTIRVATYLPESMVDDIRAFLITSRRERSDFSGSHLVARDFLQLENYVSPNDTGIRFQIKL</sequence>
<evidence type="ECO:0000313" key="1">
    <source>
        <dbReference type="EMBL" id="TXC04841.1"/>
    </source>
</evidence>
<dbReference type="EMBL" id="VMNF01000007">
    <property type="protein sequence ID" value="TXC04841.1"/>
    <property type="molecule type" value="Genomic_DNA"/>
</dbReference>
<comment type="caution">
    <text evidence="1">The sequence shown here is derived from an EMBL/GenBank/DDBJ whole genome shotgun (WGS) entry which is preliminary data.</text>
</comment>
<organism evidence="1 2">
    <name type="scientific">Fusarium oxysporum f. sp. cubense</name>
    <dbReference type="NCBI Taxonomy" id="61366"/>
    <lineage>
        <taxon>Eukaryota</taxon>
        <taxon>Fungi</taxon>
        <taxon>Dikarya</taxon>
        <taxon>Ascomycota</taxon>
        <taxon>Pezizomycotina</taxon>
        <taxon>Sordariomycetes</taxon>
        <taxon>Hypocreomycetidae</taxon>
        <taxon>Hypocreales</taxon>
        <taxon>Nectriaceae</taxon>
        <taxon>Fusarium</taxon>
        <taxon>Fusarium oxysporum species complex</taxon>
    </lineage>
</organism>
<proteinExistence type="predicted"/>